<organism evidence="1 2">
    <name type="scientific">Stakelama tenebrarum</name>
    <dbReference type="NCBI Taxonomy" id="2711215"/>
    <lineage>
        <taxon>Bacteria</taxon>
        <taxon>Pseudomonadati</taxon>
        <taxon>Pseudomonadota</taxon>
        <taxon>Alphaproteobacteria</taxon>
        <taxon>Sphingomonadales</taxon>
        <taxon>Sphingomonadaceae</taxon>
        <taxon>Stakelama</taxon>
    </lineage>
</organism>
<dbReference type="Proteomes" id="UP000501568">
    <property type="component" value="Chromosome"/>
</dbReference>
<accession>A0A6G6Y4E8</accession>
<dbReference type="RefSeq" id="WP_165326447.1">
    <property type="nucleotide sequence ID" value="NZ_CP049109.1"/>
</dbReference>
<sequence length="475" mass="52503">MRQWLKNEQVTVKELVIAMLDAPHVKLSWKNVDLDRTSDKWDSGQTITEESIRRFVSGESIPQRARLDAISDFLLAEGYLTEYDLGGGTSAYGQMDRISHNLLPQIGAFLNGLNHAQFVRFRDRNSGACLRYLKLPDRAATSPFAELHEISFSRGKDEDREAFRNRVTAGRASTARSWIGLVVPEGGDLASIAFAPVSQDQKGQLPAALKRITRTGKALPLSLKLTGFNQSNNILSNKITKDLITIIENSNILLNVMRASSSYGQHNDDIDIEEIESVLSKYGMESGVAKQIELDRELIAAALEWHEVRMLKALSEGANPNAVDPNTGKSVAHICAISEYYHGLALLYPAAKPVGFGISDEVVMRMCGADQIGDPAEIQRKWRSAIAGFNPFVKDRDGRVPSAYLPRPSKEALDDQSLNQAWDLNSKFETHTRILMAELFVAAQRGISQDEFMADYVSSTLVPAAGGEPYEFGKS</sequence>
<reference evidence="1 2" key="1">
    <citation type="submission" date="2020-02" db="EMBL/GenBank/DDBJ databases">
        <authorList>
            <person name="Zheng R.K."/>
            <person name="Sun C.M."/>
        </authorList>
    </citation>
    <scope>NUCLEOTIDE SEQUENCE [LARGE SCALE GENOMIC DNA]</scope>
    <source>
        <strain evidence="2">zrk23</strain>
    </source>
</reference>
<dbReference type="EMBL" id="CP049109">
    <property type="protein sequence ID" value="QIG79446.1"/>
    <property type="molecule type" value="Genomic_DNA"/>
</dbReference>
<protein>
    <submittedName>
        <fullName evidence="1">Uncharacterized protein</fullName>
    </submittedName>
</protein>
<proteinExistence type="predicted"/>
<dbReference type="KEGG" id="spzr:G5C33_06365"/>
<evidence type="ECO:0000313" key="1">
    <source>
        <dbReference type="EMBL" id="QIG79446.1"/>
    </source>
</evidence>
<gene>
    <name evidence="1" type="ORF">G5C33_06365</name>
</gene>
<keyword evidence="2" id="KW-1185">Reference proteome</keyword>
<evidence type="ECO:0000313" key="2">
    <source>
        <dbReference type="Proteomes" id="UP000501568"/>
    </source>
</evidence>
<name>A0A6G6Y4E8_9SPHN</name>
<dbReference type="AlphaFoldDB" id="A0A6G6Y4E8"/>